<dbReference type="RefSeq" id="WP_091079550.1">
    <property type="nucleotide sequence ID" value="NZ_FOHX01000003.1"/>
</dbReference>
<name>A0A1I0F1F0_9ACTN</name>
<proteinExistence type="predicted"/>
<dbReference type="AlphaFoldDB" id="A0A1I0F1F0"/>
<dbReference type="Proteomes" id="UP000199361">
    <property type="component" value="Unassembled WGS sequence"/>
</dbReference>
<organism evidence="1 2">
    <name type="scientific">Nonomuraea wenchangensis</name>
    <dbReference type="NCBI Taxonomy" id="568860"/>
    <lineage>
        <taxon>Bacteria</taxon>
        <taxon>Bacillati</taxon>
        <taxon>Actinomycetota</taxon>
        <taxon>Actinomycetes</taxon>
        <taxon>Streptosporangiales</taxon>
        <taxon>Streptosporangiaceae</taxon>
        <taxon>Nonomuraea</taxon>
    </lineage>
</organism>
<dbReference type="EMBL" id="FOHX01000003">
    <property type="protein sequence ID" value="SET51438.1"/>
    <property type="molecule type" value="Genomic_DNA"/>
</dbReference>
<sequence>MNDLRTCCQQAINDGKAVRGWCSACYQRWKRAGRPAEGPPPPMSREDARQLAIASVRANAAARREDYRELRSWGEPRDQAAARIGVTWRTAGRYERVLRERVTA</sequence>
<evidence type="ECO:0000313" key="2">
    <source>
        <dbReference type="Proteomes" id="UP000199361"/>
    </source>
</evidence>
<evidence type="ECO:0000313" key="1">
    <source>
        <dbReference type="EMBL" id="SET51438.1"/>
    </source>
</evidence>
<keyword evidence="2" id="KW-1185">Reference proteome</keyword>
<dbReference type="STRING" id="568860.SAMN05421811_103278"/>
<protein>
    <submittedName>
        <fullName evidence="1">Uncharacterized protein</fullName>
    </submittedName>
</protein>
<reference evidence="1 2" key="1">
    <citation type="submission" date="2016-10" db="EMBL/GenBank/DDBJ databases">
        <authorList>
            <person name="de Groot N.N."/>
        </authorList>
    </citation>
    <scope>NUCLEOTIDE SEQUENCE [LARGE SCALE GENOMIC DNA]</scope>
    <source>
        <strain evidence="1 2">CGMCC 4.5598</strain>
    </source>
</reference>
<gene>
    <name evidence="1" type="ORF">SAMN05421811_103278</name>
</gene>
<accession>A0A1I0F1F0</accession>